<dbReference type="AlphaFoldDB" id="A0A645IYV1"/>
<protein>
    <submittedName>
        <fullName evidence="2">Uncharacterized protein</fullName>
    </submittedName>
</protein>
<keyword evidence="1" id="KW-1133">Transmembrane helix</keyword>
<evidence type="ECO:0000313" key="2">
    <source>
        <dbReference type="EMBL" id="MPN56511.1"/>
    </source>
</evidence>
<organism evidence="2">
    <name type="scientific">bioreactor metagenome</name>
    <dbReference type="NCBI Taxonomy" id="1076179"/>
    <lineage>
        <taxon>unclassified sequences</taxon>
        <taxon>metagenomes</taxon>
        <taxon>ecological metagenomes</taxon>
    </lineage>
</organism>
<evidence type="ECO:0000256" key="1">
    <source>
        <dbReference type="SAM" id="Phobius"/>
    </source>
</evidence>
<gene>
    <name evidence="2" type="ORF">SDC9_204201</name>
</gene>
<comment type="caution">
    <text evidence="2">The sequence shown here is derived from an EMBL/GenBank/DDBJ whole genome shotgun (WGS) entry which is preliminary data.</text>
</comment>
<feature type="transmembrane region" description="Helical" evidence="1">
    <location>
        <begin position="97"/>
        <end position="116"/>
    </location>
</feature>
<reference evidence="2" key="1">
    <citation type="submission" date="2019-08" db="EMBL/GenBank/DDBJ databases">
        <authorList>
            <person name="Kucharzyk K."/>
            <person name="Murdoch R.W."/>
            <person name="Higgins S."/>
            <person name="Loffler F."/>
        </authorList>
    </citation>
    <scope>NUCLEOTIDE SEQUENCE</scope>
</reference>
<name>A0A645IYV1_9ZZZZ</name>
<keyword evidence="1" id="KW-0472">Membrane</keyword>
<dbReference type="EMBL" id="VSSQ01126925">
    <property type="protein sequence ID" value="MPN56511.1"/>
    <property type="molecule type" value="Genomic_DNA"/>
</dbReference>
<sequence length="136" mass="14583">MHIISRGISTPMDTPIAIRLPDIPTAIPTAARTKALNPIPKYPIIIIMILDILPAGDFATGARSGRSTTCVSVSVSSSSSILAFVSYHTAFPLCTPFFTSSSALFTVLLIFLLSCLKSVEFMASFTMDLISSPRLE</sequence>
<proteinExistence type="predicted"/>
<accession>A0A645IYV1</accession>
<feature type="transmembrane region" description="Helical" evidence="1">
    <location>
        <begin position="71"/>
        <end position="91"/>
    </location>
</feature>
<keyword evidence="1" id="KW-0812">Transmembrane</keyword>